<feature type="region of interest" description="Disordered" evidence="7">
    <location>
        <begin position="275"/>
        <end position="342"/>
    </location>
</feature>
<evidence type="ECO:0000256" key="1">
    <source>
        <dbReference type="ARBA" id="ARBA00001913"/>
    </source>
</evidence>
<comment type="cofactor">
    <cofactor evidence="1">
        <name>Ca(2+)</name>
        <dbReference type="ChEBI" id="CHEBI:29108"/>
    </cofactor>
</comment>
<dbReference type="InterPro" id="IPR051360">
    <property type="entry name" value="Neuronal_Pentraxin_Related"/>
</dbReference>
<evidence type="ECO:0000313" key="10">
    <source>
        <dbReference type="Proteomes" id="UP001163046"/>
    </source>
</evidence>
<feature type="compositionally biased region" description="Polar residues" evidence="7">
    <location>
        <begin position="214"/>
        <end position="239"/>
    </location>
</feature>
<proteinExistence type="predicted"/>
<dbReference type="InterPro" id="IPR001759">
    <property type="entry name" value="PTX_dom"/>
</dbReference>
<accession>A0A9X0D6L1</accession>
<feature type="compositionally biased region" description="Polar residues" evidence="7">
    <location>
        <begin position="308"/>
        <end position="319"/>
    </location>
</feature>
<keyword evidence="4" id="KW-1015">Disulfide bond</keyword>
<dbReference type="InterPro" id="IPR013320">
    <property type="entry name" value="ConA-like_dom_sf"/>
</dbReference>
<keyword evidence="3" id="KW-0106">Calcium</keyword>
<feature type="compositionally biased region" description="Acidic residues" evidence="7">
    <location>
        <begin position="657"/>
        <end position="671"/>
    </location>
</feature>
<feature type="region of interest" description="Disordered" evidence="7">
    <location>
        <begin position="214"/>
        <end position="261"/>
    </location>
</feature>
<evidence type="ECO:0000256" key="3">
    <source>
        <dbReference type="ARBA" id="ARBA00022837"/>
    </source>
</evidence>
<comment type="caution">
    <text evidence="6">Lacks conserved residue(s) required for the propagation of feature annotation.</text>
</comment>
<dbReference type="PROSITE" id="PS51828">
    <property type="entry name" value="PTX_2"/>
    <property type="match status" value="1"/>
</dbReference>
<sequence length="747" mass="84640">MRTYRMIFPRISTSDYAIKANAIGSSLSAFTVCFFVKLKDPDTRNSAQTVYSYAPSGSKDLYVCLSSPNIAINIGTSSNVEAKTNSKIEDDQWHHICTTWENSKGDWQLYMDGQLAENGTGMMKDHIPSGGTVVFGQDQDSGKFDRIRNIRQRKKREERLRPGRVQRFFSAVLSVITLGCIPKRRRFDVPFSFENPVHGSQTIEDIVGLFTKSNTSSNTQDEQSELKTSQRSYSCTHVTDLQREQKEPGTQRTDMGNWDPNAGILFSTDVKKIASQRESEISKQSSDEDNGTKNTKKSASLDEESAASPETSGSRCNKNNLEKLDSDDGAHETSSVKQERKPGRLRRLLSTVSSVLAGCVPTAQQLDVPFSFENPVHESKTIEDLRNLAELTTLNDEDRNVNQSISSIELNNGDLDNTDPGSDRLANDNDKHGGHSNANDMDNSRDSQKDATEHGQTSSSGSEPRRRAPSRKNTRKLKRSLSWTQGIDSFWDGCTQFKREGLFSPGILRTTNHDLREQRLAEQQREKDEMNNSRDQQRDAAEHGQTSSSGSEPRRRAPSRKNMRKLKRSLSWTQGIDSFWDGCTQFKREGLFSPGILRTTNHDLREQRLAEQQREKDEMKRNEMEDEMRSNEDNDDEEYETTSVLSYSSYDEGSIIPDDESTEEEDEDDPITEQTATEPLPKSASWPQGLDLLCDKPHTKADDGMMSCGILISTEREKRQRKEPGLKIRNDTLEYIVWRFYYAYEGD</sequence>
<dbReference type="PANTHER" id="PTHR19277:SF161">
    <property type="entry name" value="LAMININ G DOMAIN-CONTAINING PROTEIN"/>
    <property type="match status" value="1"/>
</dbReference>
<feature type="compositionally biased region" description="Basic and acidic residues" evidence="7">
    <location>
        <begin position="421"/>
        <end position="433"/>
    </location>
</feature>
<dbReference type="SUPFAM" id="SSF49899">
    <property type="entry name" value="Concanavalin A-like lectins/glucanases"/>
    <property type="match status" value="1"/>
</dbReference>
<feature type="compositionally biased region" description="Basic and acidic residues" evidence="7">
    <location>
        <begin position="240"/>
        <end position="249"/>
    </location>
</feature>
<feature type="compositionally biased region" description="Polar residues" evidence="7">
    <location>
        <begin position="641"/>
        <end position="651"/>
    </location>
</feature>
<feature type="compositionally biased region" description="Basic and acidic residues" evidence="7">
    <location>
        <begin position="602"/>
        <end position="632"/>
    </location>
</feature>
<feature type="compositionally biased region" description="Basic residues" evidence="7">
    <location>
        <begin position="556"/>
        <end position="568"/>
    </location>
</feature>
<dbReference type="SMART" id="SM00159">
    <property type="entry name" value="PTX"/>
    <property type="match status" value="1"/>
</dbReference>
<protein>
    <recommendedName>
        <fullName evidence="8">Pentraxin (PTX) domain-containing protein</fullName>
    </recommendedName>
</protein>
<dbReference type="PANTHER" id="PTHR19277">
    <property type="entry name" value="PENTRAXIN"/>
    <property type="match status" value="1"/>
</dbReference>
<keyword evidence="10" id="KW-1185">Reference proteome</keyword>
<feature type="region of interest" description="Disordered" evidence="7">
    <location>
        <begin position="602"/>
        <end position="691"/>
    </location>
</feature>
<name>A0A9X0D6L1_9CNID</name>
<dbReference type="GO" id="GO:0046872">
    <property type="term" value="F:metal ion binding"/>
    <property type="evidence" value="ECO:0007669"/>
    <property type="project" value="UniProtKB-KW"/>
</dbReference>
<feature type="compositionally biased region" description="Basic and acidic residues" evidence="7">
    <location>
        <begin position="442"/>
        <end position="453"/>
    </location>
</feature>
<evidence type="ECO:0000256" key="7">
    <source>
        <dbReference type="SAM" id="MobiDB-lite"/>
    </source>
</evidence>
<evidence type="ECO:0000256" key="6">
    <source>
        <dbReference type="PROSITE-ProRule" id="PRU01172"/>
    </source>
</evidence>
<evidence type="ECO:0000259" key="8">
    <source>
        <dbReference type="PROSITE" id="PS51828"/>
    </source>
</evidence>
<evidence type="ECO:0000256" key="5">
    <source>
        <dbReference type="ARBA" id="ARBA00023180"/>
    </source>
</evidence>
<feature type="compositionally biased region" description="Basic residues" evidence="7">
    <location>
        <begin position="467"/>
        <end position="479"/>
    </location>
</feature>
<dbReference type="PRINTS" id="PR00895">
    <property type="entry name" value="PENTAXIN"/>
</dbReference>
<feature type="domain" description="Pentraxin (PTX)" evidence="8">
    <location>
        <begin position="2"/>
        <end position="203"/>
    </location>
</feature>
<evidence type="ECO:0000256" key="2">
    <source>
        <dbReference type="ARBA" id="ARBA00022723"/>
    </source>
</evidence>
<reference evidence="9" key="1">
    <citation type="submission" date="2023-01" db="EMBL/GenBank/DDBJ databases">
        <title>Genome assembly of the deep-sea coral Lophelia pertusa.</title>
        <authorList>
            <person name="Herrera S."/>
            <person name="Cordes E."/>
        </authorList>
    </citation>
    <scope>NUCLEOTIDE SEQUENCE</scope>
    <source>
        <strain evidence="9">USNM1676648</strain>
        <tissue evidence="9">Polyp</tissue>
    </source>
</reference>
<gene>
    <name evidence="9" type="ORF">OS493_006818</name>
</gene>
<comment type="caution">
    <text evidence="9">The sequence shown here is derived from an EMBL/GenBank/DDBJ whole genome shotgun (WGS) entry which is preliminary data.</text>
</comment>
<evidence type="ECO:0000313" key="9">
    <source>
        <dbReference type="EMBL" id="KAJ7386789.1"/>
    </source>
</evidence>
<feature type="compositionally biased region" description="Basic and acidic residues" evidence="7">
    <location>
        <begin position="523"/>
        <end position="542"/>
    </location>
</feature>
<dbReference type="Gene3D" id="2.60.120.200">
    <property type="match status" value="1"/>
</dbReference>
<dbReference type="EMBL" id="MU825875">
    <property type="protein sequence ID" value="KAJ7386789.1"/>
    <property type="molecule type" value="Genomic_DNA"/>
</dbReference>
<dbReference type="OrthoDB" id="8871962at2759"/>
<organism evidence="9 10">
    <name type="scientific">Desmophyllum pertusum</name>
    <dbReference type="NCBI Taxonomy" id="174260"/>
    <lineage>
        <taxon>Eukaryota</taxon>
        <taxon>Metazoa</taxon>
        <taxon>Cnidaria</taxon>
        <taxon>Anthozoa</taxon>
        <taxon>Hexacorallia</taxon>
        <taxon>Scleractinia</taxon>
        <taxon>Caryophylliina</taxon>
        <taxon>Caryophylliidae</taxon>
        <taxon>Desmophyllum</taxon>
    </lineage>
</organism>
<feature type="region of interest" description="Disordered" evidence="7">
    <location>
        <begin position="406"/>
        <end position="480"/>
    </location>
</feature>
<evidence type="ECO:0000256" key="4">
    <source>
        <dbReference type="ARBA" id="ARBA00023157"/>
    </source>
</evidence>
<keyword evidence="5" id="KW-0325">Glycoprotein</keyword>
<feature type="region of interest" description="Disordered" evidence="7">
    <location>
        <begin position="523"/>
        <end position="569"/>
    </location>
</feature>
<dbReference type="Pfam" id="PF00354">
    <property type="entry name" value="Pentaxin"/>
    <property type="match status" value="1"/>
</dbReference>
<dbReference type="AlphaFoldDB" id="A0A9X0D6L1"/>
<feature type="compositionally biased region" description="Basic and acidic residues" evidence="7">
    <location>
        <begin position="320"/>
        <end position="331"/>
    </location>
</feature>
<keyword evidence="2" id="KW-0479">Metal-binding</keyword>
<dbReference type="Proteomes" id="UP001163046">
    <property type="component" value="Unassembled WGS sequence"/>
</dbReference>